<dbReference type="RefSeq" id="WP_308862924.1">
    <property type="nucleotide sequence ID" value="NZ_JAVHUL010000003.1"/>
</dbReference>
<dbReference type="Gene3D" id="3.40.50.10740">
    <property type="entry name" value="Class I glutamine amidotransferase-like"/>
    <property type="match status" value="1"/>
</dbReference>
<keyword evidence="3" id="KW-0645">Protease</keyword>
<dbReference type="SUPFAM" id="SSF141986">
    <property type="entry name" value="LD-carboxypeptidase A C-terminal domain-like"/>
    <property type="match status" value="1"/>
</dbReference>
<comment type="caution">
    <text evidence="8">The sequence shown here is derived from an EMBL/GenBank/DDBJ whole genome shotgun (WGS) entry which is preliminary data.</text>
</comment>
<evidence type="ECO:0000256" key="5">
    <source>
        <dbReference type="ARBA" id="ARBA00022825"/>
    </source>
</evidence>
<dbReference type="PIRSF" id="PIRSF028757">
    <property type="entry name" value="LD-carboxypeptidase"/>
    <property type="match status" value="1"/>
</dbReference>
<reference evidence="8 9" key="1">
    <citation type="submission" date="2023-08" db="EMBL/GenBank/DDBJ databases">
        <title>Mesonia sp. MT50, isolated from deep-sea sediment of the Mariana Trench.</title>
        <authorList>
            <person name="Fu H."/>
        </authorList>
    </citation>
    <scope>NUCLEOTIDE SEQUENCE [LARGE SCALE GENOMIC DNA]</scope>
    <source>
        <strain evidence="8 9">MT50</strain>
    </source>
</reference>
<keyword evidence="5" id="KW-0720">Serine protease</keyword>
<evidence type="ECO:0000259" key="7">
    <source>
        <dbReference type="Pfam" id="PF17676"/>
    </source>
</evidence>
<evidence type="ECO:0000256" key="4">
    <source>
        <dbReference type="ARBA" id="ARBA00022801"/>
    </source>
</evidence>
<dbReference type="InterPro" id="IPR040449">
    <property type="entry name" value="Peptidase_S66_N"/>
</dbReference>
<dbReference type="EMBL" id="JAVHUL010000003">
    <property type="protein sequence ID" value="MDQ7916306.1"/>
    <property type="molecule type" value="Genomic_DNA"/>
</dbReference>
<accession>A0ABU0ZXX6</accession>
<evidence type="ECO:0000313" key="9">
    <source>
        <dbReference type="Proteomes" id="UP001230915"/>
    </source>
</evidence>
<dbReference type="Gene3D" id="3.50.30.60">
    <property type="entry name" value="LD-carboxypeptidase A C-terminal domain-like"/>
    <property type="match status" value="1"/>
</dbReference>
<name>A0ABU0ZXX6_9FLAO</name>
<evidence type="ECO:0000256" key="1">
    <source>
        <dbReference type="ARBA" id="ARBA00010233"/>
    </source>
</evidence>
<evidence type="ECO:0000259" key="6">
    <source>
        <dbReference type="Pfam" id="PF02016"/>
    </source>
</evidence>
<keyword evidence="4" id="KW-0378">Hydrolase</keyword>
<dbReference type="InterPro" id="IPR027461">
    <property type="entry name" value="Carboxypeptidase_A_C_sf"/>
</dbReference>
<evidence type="ECO:0000256" key="3">
    <source>
        <dbReference type="ARBA" id="ARBA00022670"/>
    </source>
</evidence>
<dbReference type="InterPro" id="IPR027478">
    <property type="entry name" value="LdcA_N"/>
</dbReference>
<evidence type="ECO:0000313" key="8">
    <source>
        <dbReference type="EMBL" id="MDQ7916306.1"/>
    </source>
</evidence>
<comment type="similarity">
    <text evidence="1">Belongs to the peptidase S66 family.</text>
</comment>
<proteinExistence type="inferred from homology"/>
<feature type="domain" description="LD-carboxypeptidase N-terminal" evidence="6">
    <location>
        <begin position="13"/>
        <end position="128"/>
    </location>
</feature>
<gene>
    <name evidence="8" type="ORF">RBU60_01865</name>
</gene>
<dbReference type="Pfam" id="PF17676">
    <property type="entry name" value="Peptidase_S66C"/>
    <property type="match status" value="1"/>
</dbReference>
<keyword evidence="2" id="KW-0121">Carboxypeptidase</keyword>
<evidence type="ECO:0000256" key="2">
    <source>
        <dbReference type="ARBA" id="ARBA00022645"/>
    </source>
</evidence>
<dbReference type="PANTHER" id="PTHR30237:SF2">
    <property type="entry name" value="MUREIN TETRAPEPTIDE CARBOXYPEPTIDASE"/>
    <property type="match status" value="1"/>
</dbReference>
<dbReference type="CDD" id="cd07025">
    <property type="entry name" value="Peptidase_S66"/>
    <property type="match status" value="1"/>
</dbReference>
<dbReference type="InterPro" id="IPR040921">
    <property type="entry name" value="Peptidase_S66C"/>
</dbReference>
<dbReference type="PANTHER" id="PTHR30237">
    <property type="entry name" value="MURAMOYLTETRAPEPTIDE CARBOXYPEPTIDASE"/>
    <property type="match status" value="1"/>
</dbReference>
<dbReference type="Pfam" id="PF02016">
    <property type="entry name" value="Peptidase_S66"/>
    <property type="match status" value="1"/>
</dbReference>
<dbReference type="SUPFAM" id="SSF52317">
    <property type="entry name" value="Class I glutamine amidotransferase-like"/>
    <property type="match status" value="1"/>
</dbReference>
<dbReference type="InterPro" id="IPR029062">
    <property type="entry name" value="Class_I_gatase-like"/>
</dbReference>
<organism evidence="8 9">
    <name type="scientific">Mesonia profundi</name>
    <dbReference type="NCBI Taxonomy" id="3070998"/>
    <lineage>
        <taxon>Bacteria</taxon>
        <taxon>Pseudomonadati</taxon>
        <taxon>Bacteroidota</taxon>
        <taxon>Flavobacteriia</taxon>
        <taxon>Flavobacteriales</taxon>
        <taxon>Flavobacteriaceae</taxon>
        <taxon>Mesonia</taxon>
    </lineage>
</organism>
<dbReference type="InterPro" id="IPR003507">
    <property type="entry name" value="S66_fam"/>
</dbReference>
<dbReference type="Proteomes" id="UP001230915">
    <property type="component" value="Unassembled WGS sequence"/>
</dbReference>
<protein>
    <submittedName>
        <fullName evidence="8">LD-carboxypeptidase</fullName>
    </submittedName>
</protein>
<feature type="domain" description="LD-carboxypeptidase C-terminal" evidence="7">
    <location>
        <begin position="170"/>
        <end position="286"/>
    </location>
</feature>
<keyword evidence="9" id="KW-1185">Reference proteome</keyword>
<sequence>MKIPAKLNQGDQIAIVATARKVTPEELQPAISLLKSWGLVTMMGSSIGLEEHQFAGTDQERTADLQQQMEDPNIKAIWCAKGGYGTVRILDLLDFSNFSKNPKWIVGYSDVTALHSQINNLGISTLHAQMCLGVETKSEASRETLRKALFGEDFDYHFPSSEFNRKGVAKGELVGGNLSVLFSLIGSESDLDLKGKILFLEDLDEYLYHIDRMMQNLKRNGWFDQISGLIIGGMNDMNDNTVPFGKTAKEIIAEITAEYDFPVAFNFLAGHIEDNQALILGRKVRLQVEAKESHVSYF</sequence>